<keyword evidence="11" id="KW-1185">Reference proteome</keyword>
<dbReference type="GO" id="GO:0030001">
    <property type="term" value="P:metal ion transport"/>
    <property type="evidence" value="ECO:0007669"/>
    <property type="project" value="UniProtKB-ARBA"/>
</dbReference>
<evidence type="ECO:0000256" key="1">
    <source>
        <dbReference type="ARBA" id="ARBA00004651"/>
    </source>
</evidence>
<organism evidence="9 12">
    <name type="scientific">Teichococcus wenyumeiae</name>
    <dbReference type="NCBI Taxonomy" id="2478470"/>
    <lineage>
        <taxon>Bacteria</taxon>
        <taxon>Pseudomonadati</taxon>
        <taxon>Pseudomonadota</taxon>
        <taxon>Alphaproteobacteria</taxon>
        <taxon>Acetobacterales</taxon>
        <taxon>Roseomonadaceae</taxon>
        <taxon>Roseomonas</taxon>
    </lineage>
</organism>
<evidence type="ECO:0000313" key="12">
    <source>
        <dbReference type="Proteomes" id="UP000278036"/>
    </source>
</evidence>
<evidence type="ECO:0000313" key="10">
    <source>
        <dbReference type="EMBL" id="RMI27105.1"/>
    </source>
</evidence>
<dbReference type="PANTHER" id="PTHR32024:SF1">
    <property type="entry name" value="KTR SYSTEM POTASSIUM UPTAKE PROTEIN B"/>
    <property type="match status" value="1"/>
</dbReference>
<comment type="caution">
    <text evidence="9">The sequence shown here is derived from an EMBL/GenBank/DDBJ whole genome shotgun (WGS) entry which is preliminary data.</text>
</comment>
<feature type="transmembrane region" description="Helical" evidence="8">
    <location>
        <begin position="352"/>
        <end position="374"/>
    </location>
</feature>
<feature type="transmembrane region" description="Helical" evidence="8">
    <location>
        <begin position="198"/>
        <end position="220"/>
    </location>
</feature>
<evidence type="ECO:0000256" key="7">
    <source>
        <dbReference type="ARBA" id="ARBA00023136"/>
    </source>
</evidence>
<dbReference type="EMBL" id="RFLX01000001">
    <property type="protein sequence ID" value="RMI27105.1"/>
    <property type="molecule type" value="Genomic_DNA"/>
</dbReference>
<feature type="transmembrane region" description="Helical" evidence="8">
    <location>
        <begin position="49"/>
        <end position="68"/>
    </location>
</feature>
<feature type="transmembrane region" description="Helical" evidence="8">
    <location>
        <begin position="381"/>
        <end position="403"/>
    </location>
</feature>
<dbReference type="GO" id="GO:0005886">
    <property type="term" value="C:plasma membrane"/>
    <property type="evidence" value="ECO:0007669"/>
    <property type="project" value="UniProtKB-SubCell"/>
</dbReference>
<evidence type="ECO:0000256" key="4">
    <source>
        <dbReference type="ARBA" id="ARBA00022692"/>
    </source>
</evidence>
<reference evidence="9 12" key="1">
    <citation type="submission" date="2018-09" db="EMBL/GenBank/DDBJ databases">
        <title>Roseomonas sp. nov., isolated from feces of Tibetan antelopes in the Qinghai-Tibet plateau, China.</title>
        <authorList>
            <person name="Tian Z."/>
        </authorList>
    </citation>
    <scope>NUCLEOTIDE SEQUENCE [LARGE SCALE GENOMIC DNA]</scope>
    <source>
        <strain evidence="10 11">Z23</strain>
        <strain evidence="9 12">Z24</strain>
    </source>
</reference>
<dbReference type="AlphaFoldDB" id="A0A3A9JE78"/>
<dbReference type="InterPro" id="IPR003445">
    <property type="entry name" value="Cat_transpt"/>
</dbReference>
<feature type="transmembrane region" description="Helical" evidence="8">
    <location>
        <begin position="232"/>
        <end position="251"/>
    </location>
</feature>
<feature type="transmembrane region" description="Helical" evidence="8">
    <location>
        <begin position="80"/>
        <end position="104"/>
    </location>
</feature>
<comment type="subcellular location">
    <subcellularLocation>
        <location evidence="1">Cell membrane</location>
        <topology evidence="1">Multi-pass membrane protein</topology>
    </subcellularLocation>
</comment>
<keyword evidence="3" id="KW-1003">Cell membrane</keyword>
<dbReference type="Proteomes" id="UP000274097">
    <property type="component" value="Unassembled WGS sequence"/>
</dbReference>
<evidence type="ECO:0000256" key="6">
    <source>
        <dbReference type="ARBA" id="ARBA00023065"/>
    </source>
</evidence>
<gene>
    <name evidence="9" type="ORF">D6Z83_22425</name>
    <name evidence="10" type="ORF">EBE87_01650</name>
</gene>
<evidence type="ECO:0000256" key="5">
    <source>
        <dbReference type="ARBA" id="ARBA00022989"/>
    </source>
</evidence>
<keyword evidence="6" id="KW-0406">Ion transport</keyword>
<evidence type="ECO:0000256" key="3">
    <source>
        <dbReference type="ARBA" id="ARBA00022475"/>
    </source>
</evidence>
<dbReference type="Pfam" id="PF02386">
    <property type="entry name" value="TrkH"/>
    <property type="match status" value="1"/>
</dbReference>
<keyword evidence="5 8" id="KW-1133">Transmembrane helix</keyword>
<feature type="transmembrane region" description="Helical" evidence="8">
    <location>
        <begin position="290"/>
        <end position="307"/>
    </location>
</feature>
<dbReference type="Proteomes" id="UP000278036">
    <property type="component" value="Unassembled WGS sequence"/>
</dbReference>
<accession>A0A3A9JE78</accession>
<evidence type="ECO:0000313" key="9">
    <source>
        <dbReference type="EMBL" id="RKK01926.1"/>
    </source>
</evidence>
<dbReference type="PANTHER" id="PTHR32024">
    <property type="entry name" value="TRK SYSTEM POTASSIUM UPTAKE PROTEIN TRKG-RELATED"/>
    <property type="match status" value="1"/>
</dbReference>
<feature type="transmembrane region" description="Helical" evidence="8">
    <location>
        <begin position="409"/>
        <end position="431"/>
    </location>
</feature>
<keyword evidence="7 8" id="KW-0472">Membrane</keyword>
<evidence type="ECO:0000256" key="2">
    <source>
        <dbReference type="ARBA" id="ARBA00022448"/>
    </source>
</evidence>
<feature type="transmembrane region" description="Helical" evidence="8">
    <location>
        <begin position="125"/>
        <end position="152"/>
    </location>
</feature>
<protein>
    <submittedName>
        <fullName evidence="9">TrkH family potassium uptake protein</fullName>
    </submittedName>
</protein>
<keyword evidence="2" id="KW-0813">Transport</keyword>
<evidence type="ECO:0000256" key="8">
    <source>
        <dbReference type="SAM" id="Phobius"/>
    </source>
</evidence>
<dbReference type="OrthoDB" id="9810952at2"/>
<dbReference type="EMBL" id="RAQU01000202">
    <property type="protein sequence ID" value="RKK01926.1"/>
    <property type="molecule type" value="Genomic_DNA"/>
</dbReference>
<sequence>MNSENRNAAIRTFQHPARLLPLAFLLAILLGTALLMLPAARPGPEGASLLAAAFTATSAVTVTGLAVQDTGTYWSGFGQAVIVALSQLGGLGIMSGATLLGMLVTRRLSLSTRLLAQAEIRVLALGDVLAVLRLILLMALCVEAATALVLALRLHLGHGLGWAEALWSGTFHAVGAFNNAGFSLYPDGLTRFAADPLVLLPLMLAVTVGGLGFPVVAELLRAPSRLSLHSRLTLLGTAGLLLLGTLGVLAFEWNNPGTLGRLEAIPRLLGAAFHTVMTRSGGFNAVDTGQMTPGSLVLSYLLMLIGGGSAGTAGGIRVTTFLVLGLIVWAEVRGDPDVTAFGRRIPVDLQRQALTVATLAATTVALATLALLAMTDQPADVLLFEVISAFATVGLSTGITGTLPPAAQVLLMLLMFVGRVGTVTIVTALALRGARRLYRYPEERPIVG</sequence>
<dbReference type="InParanoid" id="A0A3A9JE78"/>
<proteinExistence type="predicted"/>
<feature type="transmembrane region" description="Helical" evidence="8">
    <location>
        <begin position="20"/>
        <end position="37"/>
    </location>
</feature>
<evidence type="ECO:0000313" key="11">
    <source>
        <dbReference type="Proteomes" id="UP000274097"/>
    </source>
</evidence>
<dbReference type="RefSeq" id="WP_120640432.1">
    <property type="nucleotide sequence ID" value="NZ_RAQU01000202.1"/>
</dbReference>
<dbReference type="GO" id="GO:0008324">
    <property type="term" value="F:monoatomic cation transmembrane transporter activity"/>
    <property type="evidence" value="ECO:0007669"/>
    <property type="project" value="InterPro"/>
</dbReference>
<name>A0A3A9JE78_9PROT</name>
<keyword evidence="4 8" id="KW-0812">Transmembrane</keyword>